<dbReference type="Proteomes" id="UP000002383">
    <property type="component" value="Chromosome"/>
</dbReference>
<keyword evidence="3" id="KW-1185">Reference proteome</keyword>
<evidence type="ECO:0000256" key="1">
    <source>
        <dbReference type="SAM" id="MobiDB-lite"/>
    </source>
</evidence>
<dbReference type="EMBL" id="CP001339">
    <property type="protein sequence ID" value="ACL71479.1"/>
    <property type="molecule type" value="Genomic_DNA"/>
</dbReference>
<dbReference type="HOGENOM" id="CLU_2195739_0_0_6"/>
<dbReference type="AlphaFoldDB" id="B8GUW8"/>
<dbReference type="STRING" id="396588.Tgr7_0381"/>
<feature type="region of interest" description="Disordered" evidence="1">
    <location>
        <begin position="19"/>
        <end position="55"/>
    </location>
</feature>
<organism evidence="2 3">
    <name type="scientific">Thioalkalivibrio sulfidiphilus (strain HL-EbGR7)</name>
    <dbReference type="NCBI Taxonomy" id="396588"/>
    <lineage>
        <taxon>Bacteria</taxon>
        <taxon>Pseudomonadati</taxon>
        <taxon>Pseudomonadota</taxon>
        <taxon>Gammaproteobacteria</taxon>
        <taxon>Chromatiales</taxon>
        <taxon>Ectothiorhodospiraceae</taxon>
        <taxon>Thioalkalivibrio</taxon>
    </lineage>
</organism>
<reference evidence="2 3" key="1">
    <citation type="journal article" date="2011" name="Stand. Genomic Sci.">
        <title>Complete genome sequence of 'Thioalkalivibrio sulfidophilus' HL-EbGr7.</title>
        <authorList>
            <person name="Muyzer G."/>
            <person name="Sorokin D.Y."/>
            <person name="Mavromatis K."/>
            <person name="Lapidus A."/>
            <person name="Clum A."/>
            <person name="Ivanova N."/>
            <person name="Pati A."/>
            <person name="d'Haeseleer P."/>
            <person name="Woyke T."/>
            <person name="Kyrpides N.C."/>
        </authorList>
    </citation>
    <scope>NUCLEOTIDE SEQUENCE [LARGE SCALE GENOMIC DNA]</scope>
    <source>
        <strain evidence="2 3">HL-EbGR7</strain>
    </source>
</reference>
<proteinExistence type="predicted"/>
<protein>
    <submittedName>
        <fullName evidence="2">Uncharacterized protein</fullName>
    </submittedName>
</protein>
<sequence>MATDKRLIEDLNSLVDIRPDRKLPETPMRGPLAPGRGYAAGDEPPTTQGGGIASPLIEPDISAREYYESRLFTSSDGIFTLEVAPIRQLLMADANGAEVVFQFAEPEP</sequence>
<accession>B8GUW8</accession>
<gene>
    <name evidence="2" type="ordered locus">Tgr7_0381</name>
</gene>
<evidence type="ECO:0000313" key="3">
    <source>
        <dbReference type="Proteomes" id="UP000002383"/>
    </source>
</evidence>
<dbReference type="eggNOG" id="ENOG502ZIJA">
    <property type="taxonomic scope" value="Bacteria"/>
</dbReference>
<evidence type="ECO:0000313" key="2">
    <source>
        <dbReference type="EMBL" id="ACL71479.1"/>
    </source>
</evidence>
<dbReference type="KEGG" id="tgr:Tgr7_0381"/>
<name>B8GUW8_THISH</name>